<evidence type="ECO:0000256" key="2">
    <source>
        <dbReference type="PIRSR" id="PIRSR000105-1"/>
    </source>
</evidence>
<dbReference type="InterPro" id="IPR008927">
    <property type="entry name" value="6-PGluconate_DH-like_C_sf"/>
</dbReference>
<evidence type="ECO:0000256" key="1">
    <source>
        <dbReference type="ARBA" id="ARBA00023002"/>
    </source>
</evidence>
<dbReference type="EC" id="1.1.1.157" evidence="5"/>
<dbReference type="InterPro" id="IPR006108">
    <property type="entry name" value="3HC_DH_C"/>
</dbReference>
<dbReference type="FunFam" id="3.40.50.720:FF:000009">
    <property type="entry name" value="Fatty oxidation complex, alpha subunit"/>
    <property type="match status" value="1"/>
</dbReference>
<dbReference type="AlphaFoldDB" id="A0A6J4N3S9"/>
<dbReference type="InterPro" id="IPR006176">
    <property type="entry name" value="3-OHacyl-CoA_DH_NAD-bd"/>
</dbReference>
<dbReference type="PANTHER" id="PTHR48075:SF5">
    <property type="entry name" value="3-HYDROXYBUTYRYL-COA DEHYDROGENASE"/>
    <property type="match status" value="1"/>
</dbReference>
<dbReference type="PANTHER" id="PTHR48075">
    <property type="entry name" value="3-HYDROXYACYL-COA DEHYDROGENASE FAMILY PROTEIN"/>
    <property type="match status" value="1"/>
</dbReference>
<dbReference type="Gene3D" id="3.40.50.720">
    <property type="entry name" value="NAD(P)-binding Rossmann-like Domain"/>
    <property type="match status" value="1"/>
</dbReference>
<organism evidence="5">
    <name type="scientific">uncultured Gemmatimonadota bacterium</name>
    <dbReference type="NCBI Taxonomy" id="203437"/>
    <lineage>
        <taxon>Bacteria</taxon>
        <taxon>Pseudomonadati</taxon>
        <taxon>Gemmatimonadota</taxon>
        <taxon>environmental samples</taxon>
    </lineage>
</organism>
<dbReference type="SUPFAM" id="SSF48179">
    <property type="entry name" value="6-phosphogluconate dehydrogenase C-terminal domain-like"/>
    <property type="match status" value="1"/>
</dbReference>
<protein>
    <submittedName>
        <fullName evidence="5">3-hydroxybutyryl-CoA dehydrogenase</fullName>
        <ecNumber evidence="5">1.1.1.157</ecNumber>
    </submittedName>
</protein>
<dbReference type="Pfam" id="PF02737">
    <property type="entry name" value="3HCDH_N"/>
    <property type="match status" value="1"/>
</dbReference>
<dbReference type="PIRSF" id="PIRSF000105">
    <property type="entry name" value="HCDH"/>
    <property type="match status" value="1"/>
</dbReference>
<dbReference type="InterPro" id="IPR013328">
    <property type="entry name" value="6PGD_dom2"/>
</dbReference>
<feature type="non-terminal residue" evidence="5">
    <location>
        <position position="257"/>
    </location>
</feature>
<feature type="domain" description="3-hydroxyacyl-CoA dehydrogenase NAD binding" evidence="4">
    <location>
        <begin position="9"/>
        <end position="188"/>
    </location>
</feature>
<feature type="site" description="Important for catalytic activity" evidence="2">
    <location>
        <position position="145"/>
    </location>
</feature>
<evidence type="ECO:0000259" key="3">
    <source>
        <dbReference type="Pfam" id="PF00725"/>
    </source>
</evidence>
<dbReference type="GO" id="GO:0008691">
    <property type="term" value="F:3-hydroxybutyryl-CoA dehydrogenase activity"/>
    <property type="evidence" value="ECO:0007669"/>
    <property type="project" value="UniProtKB-EC"/>
</dbReference>
<dbReference type="Pfam" id="PF00725">
    <property type="entry name" value="3HCDH"/>
    <property type="match status" value="1"/>
</dbReference>
<gene>
    <name evidence="5" type="ORF">AVDCRST_MAG89-4800</name>
</gene>
<feature type="domain" description="3-hydroxyacyl-CoA dehydrogenase C-terminal" evidence="3">
    <location>
        <begin position="191"/>
        <end position="256"/>
    </location>
</feature>
<dbReference type="GO" id="GO:0070403">
    <property type="term" value="F:NAD+ binding"/>
    <property type="evidence" value="ECO:0007669"/>
    <property type="project" value="InterPro"/>
</dbReference>
<dbReference type="EMBL" id="CADCTV010001009">
    <property type="protein sequence ID" value="CAA9373478.1"/>
    <property type="molecule type" value="Genomic_DNA"/>
</dbReference>
<name>A0A6J4N3S9_9BACT</name>
<reference evidence="5" key="1">
    <citation type="submission" date="2020-02" db="EMBL/GenBank/DDBJ databases">
        <authorList>
            <person name="Meier V. D."/>
        </authorList>
    </citation>
    <scope>NUCLEOTIDE SEQUENCE</scope>
    <source>
        <strain evidence="5">AVDCRST_MAG89</strain>
    </source>
</reference>
<accession>A0A6J4N3S9</accession>
<sequence length="257" mass="27283">MADDQTMSTVAVLGAGTMGNGIAQVCAMAGYAVALSDPQPDALERAVNTIRGNLEKGVDRGKVSIETRDRALQGLRKAKDVADAVRAADLVIEAAPESMDLKTAIFRDLDRRAPAHAVLATNTSSLSVSRIAEATARPGSVIGLHFFNPVHIMKLLEVVRGRETSAETLDACLGFARRIGKERIVVTDTPGFASSRLGVVLGLEAMRMVEQGVASPQDIDKAMELGYNHPMGPLKLTDVVGLDVRLGIAEYLHAELG</sequence>
<evidence type="ECO:0000259" key="4">
    <source>
        <dbReference type="Pfam" id="PF02737"/>
    </source>
</evidence>
<dbReference type="InterPro" id="IPR022694">
    <property type="entry name" value="3-OHacyl-CoA_DH"/>
</dbReference>
<dbReference type="GO" id="GO:0006631">
    <property type="term" value="P:fatty acid metabolic process"/>
    <property type="evidence" value="ECO:0007669"/>
    <property type="project" value="InterPro"/>
</dbReference>
<evidence type="ECO:0000313" key="5">
    <source>
        <dbReference type="EMBL" id="CAA9373478.1"/>
    </source>
</evidence>
<dbReference type="SUPFAM" id="SSF51735">
    <property type="entry name" value="NAD(P)-binding Rossmann-fold domains"/>
    <property type="match status" value="1"/>
</dbReference>
<proteinExistence type="predicted"/>
<keyword evidence="1 5" id="KW-0560">Oxidoreductase</keyword>
<dbReference type="InterPro" id="IPR036291">
    <property type="entry name" value="NAD(P)-bd_dom_sf"/>
</dbReference>
<dbReference type="Gene3D" id="1.10.1040.10">
    <property type="entry name" value="N-(1-d-carboxylethyl)-l-norvaline Dehydrogenase, domain 2"/>
    <property type="match status" value="1"/>
</dbReference>